<keyword evidence="2" id="KW-1185">Reference proteome</keyword>
<dbReference type="Proteomes" id="UP000680038">
    <property type="component" value="Unassembled WGS sequence"/>
</dbReference>
<organism evidence="1 2">
    <name type="scientific">Dyadobacter helix</name>
    <dbReference type="NCBI Taxonomy" id="2822344"/>
    <lineage>
        <taxon>Bacteria</taxon>
        <taxon>Pseudomonadati</taxon>
        <taxon>Bacteroidota</taxon>
        <taxon>Cytophagia</taxon>
        <taxon>Cytophagales</taxon>
        <taxon>Spirosomataceae</taxon>
        <taxon>Dyadobacter</taxon>
    </lineage>
</organism>
<dbReference type="EMBL" id="CAJRAF010000002">
    <property type="protein sequence ID" value="CAG5002093.1"/>
    <property type="molecule type" value="Genomic_DNA"/>
</dbReference>
<comment type="caution">
    <text evidence="1">The sequence shown here is derived from an EMBL/GenBank/DDBJ whole genome shotgun (WGS) entry which is preliminary data.</text>
</comment>
<dbReference type="AlphaFoldDB" id="A0A916JDB0"/>
<dbReference type="RefSeq" id="WP_215239373.1">
    <property type="nucleotide sequence ID" value="NZ_CAJRAF010000002.1"/>
</dbReference>
<sequence length="61" mass="7534">MKIVEEIVLYLERIGRLDSRDILFLRETSYLSYYFRTESEKDEYEYQWGLNFINSTKRLAK</sequence>
<proteinExistence type="predicted"/>
<gene>
    <name evidence="1" type="ORF">DYBT9275_02806</name>
</gene>
<accession>A0A916JDB0</accession>
<protein>
    <submittedName>
        <fullName evidence="1">Uncharacterized protein</fullName>
    </submittedName>
</protein>
<name>A0A916JDB0_9BACT</name>
<evidence type="ECO:0000313" key="1">
    <source>
        <dbReference type="EMBL" id="CAG5002093.1"/>
    </source>
</evidence>
<evidence type="ECO:0000313" key="2">
    <source>
        <dbReference type="Proteomes" id="UP000680038"/>
    </source>
</evidence>
<reference evidence="1" key="1">
    <citation type="submission" date="2021-04" db="EMBL/GenBank/DDBJ databases">
        <authorList>
            <person name="Rodrigo-Torres L."/>
            <person name="Arahal R. D."/>
            <person name="Lucena T."/>
        </authorList>
    </citation>
    <scope>NUCLEOTIDE SEQUENCE</scope>
    <source>
        <strain evidence="1">CECT 9275</strain>
    </source>
</reference>